<dbReference type="Proteomes" id="UP000784919">
    <property type="component" value="Unassembled WGS sequence"/>
</dbReference>
<accession>A0A9P7MXT8</accession>
<evidence type="ECO:0000313" key="4">
    <source>
        <dbReference type="Proteomes" id="UP000742024"/>
    </source>
</evidence>
<dbReference type="EMBL" id="SRPR01000272">
    <property type="protein sequence ID" value="KAG5955260.1"/>
    <property type="molecule type" value="Genomic_DNA"/>
</dbReference>
<evidence type="ECO:0000313" key="5">
    <source>
        <dbReference type="Proteomes" id="UP000784919"/>
    </source>
</evidence>
<dbReference type="Pfam" id="PF13489">
    <property type="entry name" value="Methyltransf_23"/>
    <property type="match status" value="1"/>
</dbReference>
<sequence>MTDGLAMATESNMDENSQRRLDGSWSYGRFYAPERPRRYLYPIDETALDGMDLFHKFFLEVKLGALFGSPLELGGTQPLRIVDLGTGTGIWAFDVSEVADKTDSPVEITAVDMNMIQPSRIPSDVTVLRLDIEHPSWTPLQRDCNLIHMRQLNGSVRPIHWLAIYRNALQHLKPGGFIEHAEMDWATRWAGPAPKDSALEKWSQAFRRGMFTLGRNVDVDGLQVRTTLASAGFSGIRETTTRCFLSTHFSSPKIKVEKWFNVALRRNLYGMSLVPLIEGLGYTQEEVDKLCDQVKEEIVHCKTSVHFVL</sequence>
<dbReference type="EMBL" id="SRPS01000041">
    <property type="protein sequence ID" value="KAG5972812.1"/>
    <property type="molecule type" value="Genomic_DNA"/>
</dbReference>
<protein>
    <recommendedName>
        <fullName evidence="6">Methyltransferase</fullName>
    </recommendedName>
</protein>
<evidence type="ECO:0000313" key="3">
    <source>
        <dbReference type="EMBL" id="KAG5972812.1"/>
    </source>
</evidence>
<evidence type="ECO:0000256" key="1">
    <source>
        <dbReference type="SAM" id="MobiDB-lite"/>
    </source>
</evidence>
<dbReference type="Gene3D" id="3.40.50.150">
    <property type="entry name" value="Vaccinia Virus protein VP39"/>
    <property type="match status" value="1"/>
</dbReference>
<gene>
    <name evidence="3" type="ORF">E4U56_005688</name>
    <name evidence="2" type="ORF">E4U57_003634</name>
</gene>
<evidence type="ECO:0008006" key="6">
    <source>
        <dbReference type="Google" id="ProtNLM"/>
    </source>
</evidence>
<dbReference type="Proteomes" id="UP000742024">
    <property type="component" value="Unassembled WGS sequence"/>
</dbReference>
<keyword evidence="4" id="KW-1185">Reference proteome</keyword>
<comment type="caution">
    <text evidence="3">The sequence shown here is derived from an EMBL/GenBank/DDBJ whole genome shotgun (WGS) entry which is preliminary data.</text>
</comment>
<dbReference type="CDD" id="cd02440">
    <property type="entry name" value="AdoMet_MTases"/>
    <property type="match status" value="1"/>
</dbReference>
<feature type="region of interest" description="Disordered" evidence="1">
    <location>
        <begin position="1"/>
        <end position="20"/>
    </location>
</feature>
<proteinExistence type="predicted"/>
<organism evidence="3 5">
    <name type="scientific">Claviceps arundinis</name>
    <dbReference type="NCBI Taxonomy" id="1623583"/>
    <lineage>
        <taxon>Eukaryota</taxon>
        <taxon>Fungi</taxon>
        <taxon>Dikarya</taxon>
        <taxon>Ascomycota</taxon>
        <taxon>Pezizomycotina</taxon>
        <taxon>Sordariomycetes</taxon>
        <taxon>Hypocreomycetidae</taxon>
        <taxon>Hypocreales</taxon>
        <taxon>Clavicipitaceae</taxon>
        <taxon>Claviceps</taxon>
    </lineage>
</organism>
<reference evidence="3 4" key="1">
    <citation type="journal article" date="2020" name="bioRxiv">
        <title>Whole genome comparisons of ergot fungi reveals the divergence and evolution of species within the genus Claviceps are the result of varying mechanisms driving genome evolution and host range expansion.</title>
        <authorList>
            <person name="Wyka S.A."/>
            <person name="Mondo S.J."/>
            <person name="Liu M."/>
            <person name="Dettman J."/>
            <person name="Nalam V."/>
            <person name="Broders K.D."/>
        </authorList>
    </citation>
    <scope>NUCLEOTIDE SEQUENCE</scope>
    <source>
        <strain evidence="3">CCC 1102</strain>
        <strain evidence="2 4">LM583</strain>
    </source>
</reference>
<dbReference type="SUPFAM" id="SSF53335">
    <property type="entry name" value="S-adenosyl-L-methionine-dependent methyltransferases"/>
    <property type="match status" value="1"/>
</dbReference>
<dbReference type="InterPro" id="IPR029063">
    <property type="entry name" value="SAM-dependent_MTases_sf"/>
</dbReference>
<evidence type="ECO:0000313" key="2">
    <source>
        <dbReference type="EMBL" id="KAG5955260.1"/>
    </source>
</evidence>
<name>A0A9P7MXT8_9HYPO</name>
<dbReference type="AlphaFoldDB" id="A0A9P7MXT8"/>
<dbReference type="OrthoDB" id="2013972at2759"/>